<reference evidence="2 3" key="1">
    <citation type="submission" date="2020-04" db="EMBL/GenBank/DDBJ databases">
        <title>Arthrobacter sp. nov.</title>
        <authorList>
            <person name="Liu S."/>
        </authorList>
    </citation>
    <scope>NUCLEOTIDE SEQUENCE [LARGE SCALE GENOMIC DNA]</scope>
    <source>
        <strain evidence="2 3">E918</strain>
    </source>
</reference>
<name>A0A7X6K6K4_9MICC</name>
<comment type="caution">
    <text evidence="2">The sequence shown here is derived from an EMBL/GenBank/DDBJ whole genome shotgun (WGS) entry which is preliminary data.</text>
</comment>
<feature type="compositionally biased region" description="Basic and acidic residues" evidence="1">
    <location>
        <begin position="279"/>
        <end position="302"/>
    </location>
</feature>
<gene>
    <name evidence="2" type="ORF">HGG74_15805</name>
</gene>
<sequence length="324" mass="35824">MSEKKQAFMPEKQKAMLRRAFAEYRAARDPFDPRAVSKLASVTNSAHAAGWSRRSIAGALGISTERIRRLAEVTDAPELEVPRYRAGESFPASVVSAFRRAEDQIRSRMAATERKLTALLRFAHASGWPFQTLADIIGDVTGERLRQLAESDLDTSGIEPPVLFEEFNRAVKRSRTPKALPRGQLTNEEKQRLGELAAIAGRATRMGQKSRRKGAEFIEEHLTVRQASEELSALIAEVKRRNVIWADIDYACGYRRGSARARAARHGYGSTPPSMRGYTRTDPEAFRDVLQESRPVRHEKGADPGQGPSLAAVSPPGASPNSCK</sequence>
<dbReference type="Proteomes" id="UP000544090">
    <property type="component" value="Unassembled WGS sequence"/>
</dbReference>
<accession>A0A7X6K6K4</accession>
<evidence type="ECO:0000313" key="3">
    <source>
        <dbReference type="Proteomes" id="UP000544090"/>
    </source>
</evidence>
<dbReference type="RefSeq" id="WP_168487894.1">
    <property type="nucleotide sequence ID" value="NZ_JAAZSQ010000018.1"/>
</dbReference>
<evidence type="ECO:0000256" key="1">
    <source>
        <dbReference type="SAM" id="MobiDB-lite"/>
    </source>
</evidence>
<dbReference type="EMBL" id="JAAZSQ010000018">
    <property type="protein sequence ID" value="NKX55974.1"/>
    <property type="molecule type" value="Genomic_DNA"/>
</dbReference>
<evidence type="ECO:0000313" key="2">
    <source>
        <dbReference type="EMBL" id="NKX55974.1"/>
    </source>
</evidence>
<keyword evidence="3" id="KW-1185">Reference proteome</keyword>
<feature type="region of interest" description="Disordered" evidence="1">
    <location>
        <begin position="265"/>
        <end position="324"/>
    </location>
</feature>
<organism evidence="2 3">
    <name type="scientific">Arthrobacter mobilis</name>
    <dbReference type="NCBI Taxonomy" id="2724944"/>
    <lineage>
        <taxon>Bacteria</taxon>
        <taxon>Bacillati</taxon>
        <taxon>Actinomycetota</taxon>
        <taxon>Actinomycetes</taxon>
        <taxon>Micrococcales</taxon>
        <taxon>Micrococcaceae</taxon>
        <taxon>Arthrobacter</taxon>
    </lineage>
</organism>
<protein>
    <submittedName>
        <fullName evidence="2">Uncharacterized protein</fullName>
    </submittedName>
</protein>
<proteinExistence type="predicted"/>
<dbReference type="AlphaFoldDB" id="A0A7X6K6K4"/>